<evidence type="ECO:0000313" key="3">
    <source>
        <dbReference type="Proteomes" id="UP000585905"/>
    </source>
</evidence>
<comment type="caution">
    <text evidence="2">The sequence shown here is derived from an EMBL/GenBank/DDBJ whole genome shotgun (WGS) entry which is preliminary data.</text>
</comment>
<dbReference type="Proteomes" id="UP000585905">
    <property type="component" value="Unassembled WGS sequence"/>
</dbReference>
<evidence type="ECO:0000259" key="1">
    <source>
        <dbReference type="Pfam" id="PF03992"/>
    </source>
</evidence>
<dbReference type="InterPro" id="IPR011008">
    <property type="entry name" value="Dimeric_a/b-barrel"/>
</dbReference>
<feature type="domain" description="ABM" evidence="1">
    <location>
        <begin position="4"/>
        <end position="78"/>
    </location>
</feature>
<name>A0A839EDB5_9MICO</name>
<dbReference type="RefSeq" id="WP_182490183.1">
    <property type="nucleotide sequence ID" value="NZ_BAAAOV010000013.1"/>
</dbReference>
<dbReference type="InterPro" id="IPR007138">
    <property type="entry name" value="ABM_dom"/>
</dbReference>
<dbReference type="EMBL" id="JACGWX010000002">
    <property type="protein sequence ID" value="MBA8847325.1"/>
    <property type="molecule type" value="Genomic_DNA"/>
</dbReference>
<keyword evidence="3" id="KW-1185">Reference proteome</keyword>
<gene>
    <name evidence="2" type="ORF">FHX53_000910</name>
</gene>
<dbReference type="Pfam" id="PF03992">
    <property type="entry name" value="ABM"/>
    <property type="match status" value="1"/>
</dbReference>
<organism evidence="2 3">
    <name type="scientific">Microcella alkalica</name>
    <dbReference type="NCBI Taxonomy" id="355930"/>
    <lineage>
        <taxon>Bacteria</taxon>
        <taxon>Bacillati</taxon>
        <taxon>Actinomycetota</taxon>
        <taxon>Actinomycetes</taxon>
        <taxon>Micrococcales</taxon>
        <taxon>Microbacteriaceae</taxon>
        <taxon>Microcella</taxon>
    </lineage>
</organism>
<dbReference type="AlphaFoldDB" id="A0A839EDB5"/>
<dbReference type="SUPFAM" id="SSF54909">
    <property type="entry name" value="Dimeric alpha+beta barrel"/>
    <property type="match status" value="1"/>
</dbReference>
<dbReference type="GO" id="GO:0004497">
    <property type="term" value="F:monooxygenase activity"/>
    <property type="evidence" value="ECO:0007669"/>
    <property type="project" value="UniProtKB-KW"/>
</dbReference>
<keyword evidence="2" id="KW-0503">Monooxygenase</keyword>
<dbReference type="Gene3D" id="3.30.70.100">
    <property type="match status" value="1"/>
</dbReference>
<reference evidence="2 3" key="1">
    <citation type="submission" date="2020-07" db="EMBL/GenBank/DDBJ databases">
        <title>Sequencing the genomes of 1000 actinobacteria strains.</title>
        <authorList>
            <person name="Klenk H.-P."/>
        </authorList>
    </citation>
    <scope>NUCLEOTIDE SEQUENCE [LARGE SCALE GENOMIC DNA]</scope>
    <source>
        <strain evidence="2 3">DSM 19663</strain>
    </source>
</reference>
<keyword evidence="2" id="KW-0560">Oxidoreductase</keyword>
<proteinExistence type="predicted"/>
<accession>A0A839EDB5</accession>
<sequence>MPLEIAFIPVNGAHADRFAQAATVALTDIFPQAPGFIRGECRRGVERPDTFVLLLEWERLEDHTEGFVKSELFIRWVELTDGLIAGAPVVEHWESTSGRGSAEKALA</sequence>
<protein>
    <submittedName>
        <fullName evidence="2">Heme-degrading monooxygenase HmoA</fullName>
    </submittedName>
</protein>
<evidence type="ECO:0000313" key="2">
    <source>
        <dbReference type="EMBL" id="MBA8847325.1"/>
    </source>
</evidence>